<evidence type="ECO:0000313" key="8">
    <source>
        <dbReference type="Proteomes" id="UP000078237"/>
    </source>
</evidence>
<gene>
    <name evidence="7" type="ORF">MMYC01_203578</name>
</gene>
<keyword evidence="2 6" id="KW-0812">Transmembrane</keyword>
<feature type="transmembrane region" description="Helical" evidence="6">
    <location>
        <begin position="235"/>
        <end position="263"/>
    </location>
</feature>
<dbReference type="VEuPathDB" id="FungiDB:MMYC01_203578"/>
<comment type="caution">
    <text evidence="7">The sequence shown here is derived from an EMBL/GenBank/DDBJ whole genome shotgun (WGS) entry which is preliminary data.</text>
</comment>
<evidence type="ECO:0000256" key="2">
    <source>
        <dbReference type="ARBA" id="ARBA00022692"/>
    </source>
</evidence>
<dbReference type="GO" id="GO:0015174">
    <property type="term" value="F:basic amino acid transmembrane transporter activity"/>
    <property type="evidence" value="ECO:0007669"/>
    <property type="project" value="TreeGrafter"/>
</dbReference>
<dbReference type="GO" id="GO:0000329">
    <property type="term" value="C:fungal-type vacuole membrane"/>
    <property type="evidence" value="ECO:0007669"/>
    <property type="project" value="TreeGrafter"/>
</dbReference>
<dbReference type="OrthoDB" id="419537at2759"/>
<feature type="compositionally biased region" description="Polar residues" evidence="5">
    <location>
        <begin position="18"/>
        <end position="27"/>
    </location>
</feature>
<sequence length="347" mass="37903">MGCQRGRMAAVVARTEARQQQQTSNGDPSIPQPGYRPWPRTDFGPSGSSKPQDAELAGGGGILTVNEETPLLTVGGPSEPASPCPGGLSRARFWLLFLQIRISYFVCCFDSTIVASSHPVITWYSYINITWGVGSMLGAALGGAMADYLGWRWEFGVQVLLLVACLAIAVIVVPPDIGLYWKERMTPGEAMRTAILFNVCPHQRHNLGLPPCRLLERHLRHGRGDGLFDHLYAPSLLICGTLCLVPGSVGTGFQFPGTFIAILAAMEQRGQVVVTSTLMLRRSLGMVLGVAYSSLVVQNALWYYLERFVAGPEKDAIVETVRQSVEAIWYLPAVYREQVVQSYEAAL</sequence>
<feature type="region of interest" description="Disordered" evidence="5">
    <location>
        <begin position="1"/>
        <end position="59"/>
    </location>
</feature>
<feature type="transmembrane region" description="Helical" evidence="6">
    <location>
        <begin position="155"/>
        <end position="173"/>
    </location>
</feature>
<evidence type="ECO:0000256" key="1">
    <source>
        <dbReference type="ARBA" id="ARBA00004141"/>
    </source>
</evidence>
<dbReference type="AlphaFoldDB" id="A0A175W8W7"/>
<dbReference type="SUPFAM" id="SSF103473">
    <property type="entry name" value="MFS general substrate transporter"/>
    <property type="match status" value="1"/>
</dbReference>
<accession>A0A175W8W7</accession>
<feature type="transmembrane region" description="Helical" evidence="6">
    <location>
        <begin position="93"/>
        <end position="115"/>
    </location>
</feature>
<keyword evidence="4 6" id="KW-0472">Membrane</keyword>
<dbReference type="Proteomes" id="UP000078237">
    <property type="component" value="Unassembled WGS sequence"/>
</dbReference>
<reference evidence="7 8" key="1">
    <citation type="journal article" date="2016" name="Genome Announc.">
        <title>Genome Sequence of Madurella mycetomatis mm55, Isolated from a Human Mycetoma Case in Sudan.</title>
        <authorList>
            <person name="Smit S."/>
            <person name="Derks M.F."/>
            <person name="Bervoets S."/>
            <person name="Fahal A."/>
            <person name="van Leeuwen W."/>
            <person name="van Belkum A."/>
            <person name="van de Sande W.W."/>
        </authorList>
    </citation>
    <scope>NUCLEOTIDE SEQUENCE [LARGE SCALE GENOMIC DNA]</scope>
    <source>
        <strain evidence="8">mm55</strain>
    </source>
</reference>
<proteinExistence type="predicted"/>
<evidence type="ECO:0000256" key="6">
    <source>
        <dbReference type="SAM" id="Phobius"/>
    </source>
</evidence>
<evidence type="ECO:0000256" key="5">
    <source>
        <dbReference type="SAM" id="MobiDB-lite"/>
    </source>
</evidence>
<dbReference type="InterPro" id="IPR036259">
    <property type="entry name" value="MFS_trans_sf"/>
</dbReference>
<feature type="transmembrane region" description="Helical" evidence="6">
    <location>
        <begin position="284"/>
        <end position="305"/>
    </location>
</feature>
<evidence type="ECO:0000313" key="7">
    <source>
        <dbReference type="EMBL" id="KXX80238.1"/>
    </source>
</evidence>
<protein>
    <submittedName>
        <fullName evidence="7">Vacuolar basic amino acid transporter 2</fullName>
    </submittedName>
</protein>
<keyword evidence="8" id="KW-1185">Reference proteome</keyword>
<keyword evidence="3 6" id="KW-1133">Transmembrane helix</keyword>
<evidence type="ECO:0000256" key="4">
    <source>
        <dbReference type="ARBA" id="ARBA00023136"/>
    </source>
</evidence>
<dbReference type="PANTHER" id="PTHR23501">
    <property type="entry name" value="MAJOR FACILITATOR SUPERFAMILY"/>
    <property type="match status" value="1"/>
</dbReference>
<organism evidence="7 8">
    <name type="scientific">Madurella mycetomatis</name>
    <dbReference type="NCBI Taxonomy" id="100816"/>
    <lineage>
        <taxon>Eukaryota</taxon>
        <taxon>Fungi</taxon>
        <taxon>Dikarya</taxon>
        <taxon>Ascomycota</taxon>
        <taxon>Pezizomycotina</taxon>
        <taxon>Sordariomycetes</taxon>
        <taxon>Sordariomycetidae</taxon>
        <taxon>Sordariales</taxon>
        <taxon>Sordariales incertae sedis</taxon>
        <taxon>Madurella</taxon>
    </lineage>
</organism>
<evidence type="ECO:0000256" key="3">
    <source>
        <dbReference type="ARBA" id="ARBA00022989"/>
    </source>
</evidence>
<feature type="transmembrane region" description="Helical" evidence="6">
    <location>
        <begin position="121"/>
        <end position="143"/>
    </location>
</feature>
<dbReference type="Gene3D" id="1.20.1250.20">
    <property type="entry name" value="MFS general substrate transporter like domains"/>
    <property type="match status" value="1"/>
</dbReference>
<name>A0A175W8W7_9PEZI</name>
<dbReference type="PANTHER" id="PTHR23501:SF67">
    <property type="entry name" value="MFS MULTIDRUG EFFLUX TRANSPORTER (EUROFUNG)"/>
    <property type="match status" value="1"/>
</dbReference>
<dbReference type="EMBL" id="LCTW02000065">
    <property type="protein sequence ID" value="KXX80238.1"/>
    <property type="molecule type" value="Genomic_DNA"/>
</dbReference>
<comment type="subcellular location">
    <subcellularLocation>
        <location evidence="1">Membrane</location>
        <topology evidence="1">Multi-pass membrane protein</topology>
    </subcellularLocation>
</comment>